<evidence type="ECO:0000313" key="1">
    <source>
        <dbReference type="EMBL" id="VDI14465.1"/>
    </source>
</evidence>
<organism evidence="1 2">
    <name type="scientific">Mytilus galloprovincialis</name>
    <name type="common">Mediterranean mussel</name>
    <dbReference type="NCBI Taxonomy" id="29158"/>
    <lineage>
        <taxon>Eukaryota</taxon>
        <taxon>Metazoa</taxon>
        <taxon>Spiralia</taxon>
        <taxon>Lophotrochozoa</taxon>
        <taxon>Mollusca</taxon>
        <taxon>Bivalvia</taxon>
        <taxon>Autobranchia</taxon>
        <taxon>Pteriomorphia</taxon>
        <taxon>Mytilida</taxon>
        <taxon>Mytiloidea</taxon>
        <taxon>Mytilidae</taxon>
        <taxon>Mytilinae</taxon>
        <taxon>Mytilus</taxon>
    </lineage>
</organism>
<dbReference type="OrthoDB" id="6054754at2759"/>
<gene>
    <name evidence="1" type="ORF">MGAL_10B091708</name>
</gene>
<dbReference type="AlphaFoldDB" id="A0A8B6D5F3"/>
<dbReference type="Proteomes" id="UP000596742">
    <property type="component" value="Unassembled WGS sequence"/>
</dbReference>
<comment type="caution">
    <text evidence="1">The sequence shown here is derived from an EMBL/GenBank/DDBJ whole genome shotgun (WGS) entry which is preliminary data.</text>
</comment>
<evidence type="ECO:0000313" key="2">
    <source>
        <dbReference type="Proteomes" id="UP000596742"/>
    </source>
</evidence>
<protein>
    <submittedName>
        <fullName evidence="1">Uncharacterized protein</fullName>
    </submittedName>
</protein>
<accession>A0A8B6D5F3</accession>
<proteinExistence type="predicted"/>
<name>A0A8B6D5F3_MYTGA</name>
<keyword evidence="2" id="KW-1185">Reference proteome</keyword>
<sequence>MSCEMADLIPSTSFESNVMQYVKKDEEAMFFARRTDFLSGRYFLKSKFHESFLTNIQACRLGITRTNYVSGIQGLGKTSSVLYYVLECRKNGDDGIHYFDLEKIISKDKKLNTFTEFSKKFDDGHCVVIDHVTRHNSCYLDNIRELTSEKEINFIFIESGFAASAHYLLDFGKDLQLDEDSFLRIWKRSLESLGYHNSRLTAIGDEVYALFSDRFIMTPKLLHSVLDYFMKRSGLMVTEVLRQYTLDRQNEIASFEVYPPGSTCSTKDYEKFELHTIILLEYIPDRGEGIFTENEASFLKVAVNIFEMKKCRVTRNDLETNLEVLRLDLDEGDLYIKARHLVPYLANDWRRRLPFHFEEMLEKVAGDEIFAIMFQNGGARKEFKELLLENQQKVGLVILPEIKVSETVYLKSDTEHNISQTNRLKFVVMPSQNFRTPDTSLDSYQSDLPENFKGHLRNVALFGVYLKQQIASIGDFVAFPQSQTLMGFDYVVHQQIETEENCPPTKKAKTKQNSVLYLIQVATCSRSHRGDTMGRALEVMKKIFSDVDVTIHAVVIIGRDDDKPYTLNRCSFENLSLINLYTRNSDGIQKILQMNRLLYRFYTHLIENKLDATHFVR</sequence>
<dbReference type="EMBL" id="UYJE01002871">
    <property type="protein sequence ID" value="VDI14465.1"/>
    <property type="molecule type" value="Genomic_DNA"/>
</dbReference>
<reference evidence="1" key="1">
    <citation type="submission" date="2018-11" db="EMBL/GenBank/DDBJ databases">
        <authorList>
            <person name="Alioto T."/>
            <person name="Alioto T."/>
        </authorList>
    </citation>
    <scope>NUCLEOTIDE SEQUENCE</scope>
</reference>